<sequence>MAIETEVGSITAFDNVNGQGILATVEFKDYDMPHEGIRVFVKLPLNKDASIADIESQATEDAKLQLKKLVSGF</sequence>
<protein>
    <submittedName>
        <fullName evidence="1">Uncharacterized protein</fullName>
    </submittedName>
</protein>
<name>A0A6N3AU03_ENTAG</name>
<gene>
    <name evidence="1" type="ORF">PALFYP105_02812</name>
</gene>
<dbReference type="AlphaFoldDB" id="A0A6N3AU03"/>
<reference evidence="1" key="1">
    <citation type="submission" date="2019-11" db="EMBL/GenBank/DDBJ databases">
        <authorList>
            <person name="Feng L."/>
        </authorList>
    </citation>
    <scope>NUCLEOTIDE SEQUENCE</scope>
    <source>
        <strain evidence="1">PagglomeransLFYP105</strain>
    </source>
</reference>
<accession>A0A6N3AU03</accession>
<evidence type="ECO:0000313" key="1">
    <source>
        <dbReference type="EMBL" id="VYT91192.1"/>
    </source>
</evidence>
<organism evidence="1">
    <name type="scientific">Enterobacter agglomerans</name>
    <name type="common">Erwinia herbicola</name>
    <name type="synonym">Pantoea agglomerans</name>
    <dbReference type="NCBI Taxonomy" id="549"/>
    <lineage>
        <taxon>Bacteria</taxon>
        <taxon>Pseudomonadati</taxon>
        <taxon>Pseudomonadota</taxon>
        <taxon>Gammaproteobacteria</taxon>
        <taxon>Enterobacterales</taxon>
        <taxon>Erwiniaceae</taxon>
        <taxon>Pantoea</taxon>
        <taxon>Pantoea agglomerans group</taxon>
    </lineage>
</organism>
<dbReference type="EMBL" id="CACRUS010000003">
    <property type="protein sequence ID" value="VYT91192.1"/>
    <property type="molecule type" value="Genomic_DNA"/>
</dbReference>
<proteinExistence type="predicted"/>